<evidence type="ECO:0000256" key="2">
    <source>
        <dbReference type="ARBA" id="ARBA00022475"/>
    </source>
</evidence>
<keyword evidence="2" id="KW-1003">Cell membrane</keyword>
<feature type="transmembrane region" description="Helical" evidence="6">
    <location>
        <begin position="57"/>
        <end position="79"/>
    </location>
</feature>
<dbReference type="RefSeq" id="WP_407030556.1">
    <property type="nucleotide sequence ID" value="NZ_JAQGEF010000005.1"/>
</dbReference>
<feature type="transmembrane region" description="Helical" evidence="6">
    <location>
        <begin position="162"/>
        <end position="181"/>
    </location>
</feature>
<keyword evidence="8" id="KW-1185">Reference proteome</keyword>
<evidence type="ECO:0000256" key="6">
    <source>
        <dbReference type="SAM" id="Phobius"/>
    </source>
</evidence>
<dbReference type="PIRSF" id="PIRSF035875">
    <property type="entry name" value="RNase_BN"/>
    <property type="match status" value="1"/>
</dbReference>
<feature type="transmembrane region" description="Helical" evidence="6">
    <location>
        <begin position="238"/>
        <end position="258"/>
    </location>
</feature>
<comment type="caution">
    <text evidence="7">The sequence shown here is derived from an EMBL/GenBank/DDBJ whole genome shotgun (WGS) entry which is preliminary data.</text>
</comment>
<reference evidence="7 8" key="1">
    <citation type="submission" date="2022-12" db="EMBL/GenBank/DDBJ databases">
        <title>Chitinophagaceae gen. sp. nov., a new member of the family Chitinophagaceae, isolated from soil in a chemical factory.</title>
        <authorList>
            <person name="Ke Z."/>
        </authorList>
    </citation>
    <scope>NUCLEOTIDE SEQUENCE [LARGE SCALE GENOMIC DNA]</scope>
    <source>
        <strain evidence="7 8">LY-5</strain>
    </source>
</reference>
<keyword evidence="4 6" id="KW-1133">Transmembrane helix</keyword>
<organism evidence="7 8">
    <name type="scientific">Polluticaenibacter yanchengensis</name>
    <dbReference type="NCBI Taxonomy" id="3014562"/>
    <lineage>
        <taxon>Bacteria</taxon>
        <taxon>Pseudomonadati</taxon>
        <taxon>Bacteroidota</taxon>
        <taxon>Chitinophagia</taxon>
        <taxon>Chitinophagales</taxon>
        <taxon>Chitinophagaceae</taxon>
        <taxon>Polluticaenibacter</taxon>
    </lineage>
</organism>
<comment type="subcellular location">
    <subcellularLocation>
        <location evidence="1">Cell membrane</location>
        <topology evidence="1">Multi-pass membrane protein</topology>
    </subcellularLocation>
</comment>
<name>A0ABT4UHI2_9BACT</name>
<evidence type="ECO:0000313" key="8">
    <source>
        <dbReference type="Proteomes" id="UP001210231"/>
    </source>
</evidence>
<dbReference type="Proteomes" id="UP001210231">
    <property type="component" value="Unassembled WGS sequence"/>
</dbReference>
<protein>
    <submittedName>
        <fullName evidence="7">YihY/virulence factor BrkB family protein</fullName>
    </submittedName>
</protein>
<dbReference type="PANTHER" id="PTHR30213:SF0">
    <property type="entry name" value="UPF0761 MEMBRANE PROTEIN YIHY"/>
    <property type="match status" value="1"/>
</dbReference>
<feature type="transmembrane region" description="Helical" evidence="6">
    <location>
        <begin position="121"/>
        <end position="141"/>
    </location>
</feature>
<proteinExistence type="predicted"/>
<evidence type="ECO:0000256" key="1">
    <source>
        <dbReference type="ARBA" id="ARBA00004651"/>
    </source>
</evidence>
<feature type="transmembrane region" description="Helical" evidence="6">
    <location>
        <begin position="270"/>
        <end position="295"/>
    </location>
</feature>
<keyword evidence="5 6" id="KW-0472">Membrane</keyword>
<dbReference type="PANTHER" id="PTHR30213">
    <property type="entry name" value="INNER MEMBRANE PROTEIN YHJD"/>
    <property type="match status" value="1"/>
</dbReference>
<accession>A0ABT4UHI2</accession>
<keyword evidence="3 6" id="KW-0812">Transmembrane</keyword>
<dbReference type="EMBL" id="JAQGEF010000005">
    <property type="protein sequence ID" value="MDA3614228.1"/>
    <property type="molecule type" value="Genomic_DNA"/>
</dbReference>
<dbReference type="Pfam" id="PF03631">
    <property type="entry name" value="Virul_fac_BrkB"/>
    <property type="match status" value="1"/>
</dbReference>
<dbReference type="InterPro" id="IPR017039">
    <property type="entry name" value="Virul_fac_BrkB"/>
</dbReference>
<evidence type="ECO:0000256" key="4">
    <source>
        <dbReference type="ARBA" id="ARBA00022989"/>
    </source>
</evidence>
<sequence length="314" mass="35903">MPKLKEKISQNKFVSAIRNILTSIRPNGLNGGSLYEVFRFYSVQSQRIGFSMRASAISFNMLMAIPAGLIFLCTLVPYAPESIHFQDEIENTLNQVVKDPKTLSFLVNLIDDFFNKQRSGLLSFSFIAALFFSSNAMMGIMRCFDKSYFESRKTYFLAKRLTAIKLTCMIIILLTTFIVVISTNQVLKNYLQREFHEIKPALNFAIDVIRWVLLFSLNFFIISFIYRYAPAVKNKWSIFSPGAIVACVLTILTTWLFGIWVNNFANFNKIYGSIGTLLIIMNLLYINSLALLVGFELNVSITAVKNKYLKIKNH</sequence>
<evidence type="ECO:0000313" key="7">
    <source>
        <dbReference type="EMBL" id="MDA3614228.1"/>
    </source>
</evidence>
<dbReference type="NCBIfam" id="TIGR00765">
    <property type="entry name" value="yihY_not_rbn"/>
    <property type="match status" value="1"/>
</dbReference>
<gene>
    <name evidence="7" type="ORF">O3P16_05375</name>
</gene>
<evidence type="ECO:0000256" key="5">
    <source>
        <dbReference type="ARBA" id="ARBA00023136"/>
    </source>
</evidence>
<feature type="transmembrane region" description="Helical" evidence="6">
    <location>
        <begin position="201"/>
        <end position="226"/>
    </location>
</feature>
<evidence type="ECO:0000256" key="3">
    <source>
        <dbReference type="ARBA" id="ARBA00022692"/>
    </source>
</evidence>